<dbReference type="InterPro" id="IPR024052">
    <property type="entry name" value="Phosphopentomutase_DeoB_cap_sf"/>
</dbReference>
<dbReference type="GO" id="GO:0008973">
    <property type="term" value="F:phosphopentomutase activity"/>
    <property type="evidence" value="ECO:0007669"/>
    <property type="project" value="UniProtKB-EC"/>
</dbReference>
<dbReference type="InterPro" id="IPR017850">
    <property type="entry name" value="Alkaline_phosphatase_core_sf"/>
</dbReference>
<dbReference type="NCBIfam" id="NF003766">
    <property type="entry name" value="PRK05362.1"/>
    <property type="match status" value="1"/>
</dbReference>
<dbReference type="CDD" id="cd16009">
    <property type="entry name" value="PPM"/>
    <property type="match status" value="1"/>
</dbReference>
<comment type="similarity">
    <text evidence="1 5">Belongs to the phosphopentomutase family.</text>
</comment>
<feature type="binding site" evidence="5">
    <location>
        <position position="327"/>
    </location>
    <ligand>
        <name>Mn(2+)</name>
        <dbReference type="ChEBI" id="CHEBI:29035"/>
        <label>1</label>
    </ligand>
</feature>
<dbReference type="HAMAP" id="MF_00740">
    <property type="entry name" value="Phosphopentomut"/>
    <property type="match status" value="1"/>
</dbReference>
<evidence type="ECO:0000256" key="2">
    <source>
        <dbReference type="ARBA" id="ARBA00022723"/>
    </source>
</evidence>
<sequence length="393" mass="43451">MSTGIKRVFLIVLDSYGIGELPDAVEYGDEGSNTLAAIVKSNKYNTPWLQKLGLFNIKGVNLDKDIENPIGSYARLKERSRGKDTTIGHWEIAGIVSENPLPTFPNGFPNSFLEEFSKRTGRGWMCNKPYSGTDVIRDYGKKHQETGDLIIYTSADSVFQIAAHEDVVGIDELYNCCEIAREMLKGGELGAGRVIARPFIGEDGNYTRTSKRHDYSLLPPGKTIMDELVDNGYETIGVGKIFDIFAGKGIQSTNKMKNNTDGMNITLDLMNKDFNGLCFVNLVDFDMIYGHRNDVDGYANAATEFDVQLGEFIENMKDEDVLIITADHGCDPSTPSTDHSREHTPMLIFGKNIKEGVDLGTRDSFADIAKTIADIFGTPGDFSGESFLQEVIK</sequence>
<dbReference type="EC" id="5.4.2.7" evidence="5 6"/>
<evidence type="ECO:0000256" key="6">
    <source>
        <dbReference type="NCBIfam" id="TIGR01696"/>
    </source>
</evidence>
<dbReference type="InterPro" id="IPR010045">
    <property type="entry name" value="DeoB"/>
</dbReference>
<evidence type="ECO:0000256" key="3">
    <source>
        <dbReference type="ARBA" id="ARBA00023211"/>
    </source>
</evidence>
<reference evidence="8 9" key="1">
    <citation type="submission" date="2020-05" db="EMBL/GenBank/DDBJ databases">
        <title>Draft genome of xy-202 and genomic insight in genome of the genus Peptostreptococcus.</title>
        <authorList>
            <person name="Zhang Z."/>
        </authorList>
    </citation>
    <scope>NUCLEOTIDE SEQUENCE [LARGE SCALE GENOMIC DNA]</scope>
    <source>
        <strain evidence="8 9">DSM 27025</strain>
    </source>
</reference>
<comment type="catalytic activity">
    <reaction evidence="5">
        <text>2-deoxy-alpha-D-ribose 1-phosphate = 2-deoxy-D-ribose 5-phosphate</text>
        <dbReference type="Rhea" id="RHEA:27658"/>
        <dbReference type="ChEBI" id="CHEBI:57259"/>
        <dbReference type="ChEBI" id="CHEBI:62877"/>
        <dbReference type="EC" id="5.4.2.7"/>
    </reaction>
</comment>
<dbReference type="PANTHER" id="PTHR21110">
    <property type="entry name" value="PHOSPHOPENTOMUTASE"/>
    <property type="match status" value="1"/>
</dbReference>
<keyword evidence="3 5" id="KW-0464">Manganese</keyword>
<dbReference type="NCBIfam" id="TIGR01696">
    <property type="entry name" value="deoB"/>
    <property type="match status" value="1"/>
</dbReference>
<feature type="binding site" evidence="5">
    <location>
        <position position="339"/>
    </location>
    <ligand>
        <name>Mn(2+)</name>
        <dbReference type="ChEBI" id="CHEBI:29035"/>
        <label>2</label>
    </ligand>
</feature>
<keyword evidence="9" id="KW-1185">Reference proteome</keyword>
<gene>
    <name evidence="5" type="primary">deoB</name>
    <name evidence="8" type="ORF">HLB29_00415</name>
</gene>
<evidence type="ECO:0000256" key="4">
    <source>
        <dbReference type="ARBA" id="ARBA00023235"/>
    </source>
</evidence>
<dbReference type="Gene3D" id="3.40.720.10">
    <property type="entry name" value="Alkaline Phosphatase, subunit A"/>
    <property type="match status" value="1"/>
</dbReference>
<dbReference type="PANTHER" id="PTHR21110:SF0">
    <property type="entry name" value="PHOSPHOPENTOMUTASE"/>
    <property type="match status" value="1"/>
</dbReference>
<accession>A0ABR6TIA1</accession>
<dbReference type="PIRSF" id="PIRSF001491">
    <property type="entry name" value="Ppentomutase"/>
    <property type="match status" value="1"/>
</dbReference>
<feature type="binding site" evidence="5">
    <location>
        <position position="14"/>
    </location>
    <ligand>
        <name>Mn(2+)</name>
        <dbReference type="ChEBI" id="CHEBI:29035"/>
        <label>1</label>
    </ligand>
</feature>
<evidence type="ECO:0000256" key="1">
    <source>
        <dbReference type="ARBA" id="ARBA00010373"/>
    </source>
</evidence>
<dbReference type="SUPFAM" id="SSF143856">
    <property type="entry name" value="DeoB insert domain-like"/>
    <property type="match status" value="1"/>
</dbReference>
<protein>
    <recommendedName>
        <fullName evidence="5 6">Phosphopentomutase</fullName>
        <ecNumber evidence="5 6">5.4.2.7</ecNumber>
    </recommendedName>
    <alternativeName>
        <fullName evidence="5">Phosphodeoxyribomutase</fullName>
    </alternativeName>
</protein>
<comment type="pathway">
    <text evidence="5">Carbohydrate degradation; 2-deoxy-D-ribose 1-phosphate degradation; D-glyceraldehyde 3-phosphate and acetaldehyde from 2-deoxy-alpha-D-ribose 1-phosphate: step 1/2.</text>
</comment>
<feature type="domain" description="Metalloenzyme" evidence="7">
    <location>
        <begin position="6"/>
        <end position="378"/>
    </location>
</feature>
<proteinExistence type="inferred from homology"/>
<feature type="binding site" evidence="5">
    <location>
        <position position="291"/>
    </location>
    <ligand>
        <name>Mn(2+)</name>
        <dbReference type="ChEBI" id="CHEBI:29035"/>
        <label>2</label>
    </ligand>
</feature>
<evidence type="ECO:0000313" key="9">
    <source>
        <dbReference type="Proteomes" id="UP000713904"/>
    </source>
</evidence>
<feature type="binding site" evidence="5">
    <location>
        <position position="286"/>
    </location>
    <ligand>
        <name>Mn(2+)</name>
        <dbReference type="ChEBI" id="CHEBI:29035"/>
        <label>2</label>
    </ligand>
</feature>
<evidence type="ECO:0000259" key="7">
    <source>
        <dbReference type="Pfam" id="PF01676"/>
    </source>
</evidence>
<keyword evidence="2 5" id="KW-0479">Metal-binding</keyword>
<comment type="catalytic activity">
    <reaction evidence="5">
        <text>alpha-D-ribose 1-phosphate = D-ribose 5-phosphate</text>
        <dbReference type="Rhea" id="RHEA:18793"/>
        <dbReference type="ChEBI" id="CHEBI:57720"/>
        <dbReference type="ChEBI" id="CHEBI:78346"/>
        <dbReference type="EC" id="5.4.2.7"/>
    </reaction>
</comment>
<comment type="caution">
    <text evidence="8">The sequence shown here is derived from an EMBL/GenBank/DDBJ whole genome shotgun (WGS) entry which is preliminary data.</text>
</comment>
<comment type="cofactor">
    <cofactor evidence="5">
        <name>Mn(2+)</name>
        <dbReference type="ChEBI" id="CHEBI:29035"/>
    </cofactor>
    <text evidence="5">Binds 2 manganese ions.</text>
</comment>
<dbReference type="Gene3D" id="3.30.70.1250">
    <property type="entry name" value="Phosphopentomutase"/>
    <property type="match status" value="1"/>
</dbReference>
<dbReference type="Proteomes" id="UP000713904">
    <property type="component" value="Unassembled WGS sequence"/>
</dbReference>
<dbReference type="InterPro" id="IPR006124">
    <property type="entry name" value="Metalloenzyme"/>
</dbReference>
<organism evidence="8 9">
    <name type="scientific">Peptostreptococcus canis</name>
    <dbReference type="NCBI Taxonomy" id="1159213"/>
    <lineage>
        <taxon>Bacteria</taxon>
        <taxon>Bacillati</taxon>
        <taxon>Bacillota</taxon>
        <taxon>Clostridia</taxon>
        <taxon>Peptostreptococcales</taxon>
        <taxon>Peptostreptococcaceae</taxon>
        <taxon>Peptostreptococcus</taxon>
    </lineage>
</organism>
<keyword evidence="5" id="KW-0963">Cytoplasm</keyword>
<evidence type="ECO:0000256" key="5">
    <source>
        <dbReference type="HAMAP-Rule" id="MF_00740"/>
    </source>
</evidence>
<feature type="binding site" evidence="5">
    <location>
        <position position="328"/>
    </location>
    <ligand>
        <name>Mn(2+)</name>
        <dbReference type="ChEBI" id="CHEBI:29035"/>
        <label>1</label>
    </ligand>
</feature>
<comment type="subcellular location">
    <subcellularLocation>
        <location evidence="5">Cytoplasm</location>
    </subcellularLocation>
</comment>
<dbReference type="EMBL" id="JABGBW010000001">
    <property type="protein sequence ID" value="MBC2575147.1"/>
    <property type="molecule type" value="Genomic_DNA"/>
</dbReference>
<comment type="function">
    <text evidence="5">Isomerase that catalyzes the conversion of deoxy-ribose 1-phosphate (dRib-1-P) and ribose 1-phosphate (Rib-1-P) to deoxy-ribose 5-phosphate (dRib-5-P) and ribose 5-phosphate (Rib-5-P), respectively.</text>
</comment>
<evidence type="ECO:0000313" key="8">
    <source>
        <dbReference type="EMBL" id="MBC2575147.1"/>
    </source>
</evidence>
<keyword evidence="4 5" id="KW-0413">Isomerase</keyword>
<dbReference type="SUPFAM" id="SSF53649">
    <property type="entry name" value="Alkaline phosphatase-like"/>
    <property type="match status" value="1"/>
</dbReference>
<name>A0ABR6TIA1_9FIRM</name>
<dbReference type="Pfam" id="PF01676">
    <property type="entry name" value="Metalloenzyme"/>
    <property type="match status" value="1"/>
</dbReference>